<dbReference type="PANTHER" id="PTHR30562:SF1">
    <property type="entry name" value="UVRABC SYSTEM PROTEIN C"/>
    <property type="match status" value="1"/>
</dbReference>
<dbReference type="RefSeq" id="WP_137447758.1">
    <property type="nucleotide sequence ID" value="NZ_SZZH01000001.1"/>
</dbReference>
<keyword evidence="6" id="KW-1185">Reference proteome</keyword>
<feature type="region of interest" description="Disordered" evidence="2">
    <location>
        <begin position="1"/>
        <end position="42"/>
    </location>
</feature>
<dbReference type="InterPro" id="IPR047296">
    <property type="entry name" value="GIY-YIG_UvrC_Cho"/>
</dbReference>
<dbReference type="Gene3D" id="3.30.420.10">
    <property type="entry name" value="Ribonuclease H-like superfamily/Ribonuclease H"/>
    <property type="match status" value="1"/>
</dbReference>
<reference evidence="5 6" key="1">
    <citation type="submission" date="2019-05" db="EMBL/GenBank/DDBJ databases">
        <title>Nakamurella sp. N5BH11, whole genome shotgun sequence.</title>
        <authorList>
            <person name="Tuo L."/>
        </authorList>
    </citation>
    <scope>NUCLEOTIDE SEQUENCE [LARGE SCALE GENOMIC DNA]</scope>
    <source>
        <strain evidence="5 6">N5BH11</strain>
    </source>
</reference>
<protein>
    <submittedName>
        <fullName evidence="5">DEDD exonuclease domain-containing protein</fullName>
    </submittedName>
</protein>
<evidence type="ECO:0000256" key="2">
    <source>
        <dbReference type="SAM" id="MobiDB-lite"/>
    </source>
</evidence>
<evidence type="ECO:0000259" key="3">
    <source>
        <dbReference type="PROSITE" id="PS50151"/>
    </source>
</evidence>
<dbReference type="InterPro" id="IPR036876">
    <property type="entry name" value="UVR_dom_sf"/>
</dbReference>
<dbReference type="AlphaFoldDB" id="A0A4U6QJ19"/>
<feature type="domain" description="UVR" evidence="3">
    <location>
        <begin position="438"/>
        <end position="473"/>
    </location>
</feature>
<proteinExistence type="predicted"/>
<dbReference type="GO" id="GO:0003677">
    <property type="term" value="F:DNA binding"/>
    <property type="evidence" value="ECO:0007669"/>
    <property type="project" value="InterPro"/>
</dbReference>
<accession>A0A4U6QJ19</accession>
<feature type="compositionally biased region" description="Basic and acidic residues" evidence="2">
    <location>
        <begin position="25"/>
        <end position="42"/>
    </location>
</feature>
<organism evidence="5 6">
    <name type="scientific">Nakamurella flava</name>
    <dbReference type="NCBI Taxonomy" id="2576308"/>
    <lineage>
        <taxon>Bacteria</taxon>
        <taxon>Bacillati</taxon>
        <taxon>Actinomycetota</taxon>
        <taxon>Actinomycetes</taxon>
        <taxon>Nakamurellales</taxon>
        <taxon>Nakamurellaceae</taxon>
        <taxon>Nakamurella</taxon>
    </lineage>
</organism>
<dbReference type="CDD" id="cd10434">
    <property type="entry name" value="GIY-YIG_UvrC_Cho"/>
    <property type="match status" value="1"/>
</dbReference>
<dbReference type="GO" id="GO:0003887">
    <property type="term" value="F:DNA-directed DNA polymerase activity"/>
    <property type="evidence" value="ECO:0007669"/>
    <property type="project" value="InterPro"/>
</dbReference>
<dbReference type="InterPro" id="IPR013520">
    <property type="entry name" value="Ribonucl_H"/>
</dbReference>
<sequence length="599" mass="65083">MSVLLDPVTSRRPPSVLAPPVPDPRPAHHTDHTGQRSFDDLGDPLRETTFVVVDLETTGGSPANDAITEIGAVKVRGGEVLGEFATLVDPGRSIPPQIVMLTGITDAMVVAAPRIESVLPGFLEFSRGCVLVAHNARFDIGFLMAACRRLDLPWPRPAVVDTVQLARRVLTRAEAPRVRLGALAELLGSSVRPDHRALTDARATVDVLHALFERLGNLGVQSLTELQDVGRDVSPARRRKRRLADHLPAAPGVYLFRGPSDEVLYVGTSGNLHRRVRSYFSASETRGRMRQMIALAERVDHVECAHRLEAEVREQRLIAAHQPPYNRRSRTPGHVHWVVLTDEAFPRLSLVRTLPDRDVVCLGPFATRVAAQTAIDAVHDAVRVRQCSIRIRRRAPNGSPCAIAELGRCGAPCAGRESIDDYGRHVGRVADLVAGRSDEVLVALRARLQRLADQGRFDEAATVRDRLATLAEAVERRQRLGALAAIPELVAARPDEAGGWLLSVVRYGRLVAGGQARRGVDPMPVVDLLVASAETVRPAVGPLPGASAEETGTVLRWLDQPGTRLVSSAAPWMSPTGGAGRWRPFMKEARHAAGAGLRW</sequence>
<dbReference type="NCBIfam" id="TIGR00573">
    <property type="entry name" value="dnaq"/>
    <property type="match status" value="1"/>
</dbReference>
<dbReference type="GO" id="GO:0006289">
    <property type="term" value="P:nucleotide-excision repair"/>
    <property type="evidence" value="ECO:0007669"/>
    <property type="project" value="InterPro"/>
</dbReference>
<dbReference type="SMART" id="SM00479">
    <property type="entry name" value="EXOIII"/>
    <property type="match status" value="1"/>
</dbReference>
<dbReference type="CDD" id="cd06127">
    <property type="entry name" value="DEDDh"/>
    <property type="match status" value="1"/>
</dbReference>
<name>A0A4U6QJ19_9ACTN</name>
<keyword evidence="1 5" id="KW-0540">Nuclease</keyword>
<dbReference type="OrthoDB" id="9803913at2"/>
<dbReference type="SMART" id="SM00465">
    <property type="entry name" value="GIYc"/>
    <property type="match status" value="1"/>
</dbReference>
<dbReference type="SUPFAM" id="SSF53098">
    <property type="entry name" value="Ribonuclease H-like"/>
    <property type="match status" value="1"/>
</dbReference>
<feature type="domain" description="GIY-YIG" evidence="4">
    <location>
        <begin position="249"/>
        <end position="327"/>
    </location>
</feature>
<dbReference type="SUPFAM" id="SSF46600">
    <property type="entry name" value="C-terminal UvrC-binding domain of UvrB"/>
    <property type="match status" value="1"/>
</dbReference>
<dbReference type="NCBIfam" id="NF005905">
    <property type="entry name" value="PRK07883.1-3"/>
    <property type="match status" value="1"/>
</dbReference>
<dbReference type="PROSITE" id="PS50164">
    <property type="entry name" value="GIY_YIG"/>
    <property type="match status" value="1"/>
</dbReference>
<dbReference type="PROSITE" id="PS50151">
    <property type="entry name" value="UVR"/>
    <property type="match status" value="1"/>
</dbReference>
<dbReference type="GO" id="GO:0004527">
    <property type="term" value="F:exonuclease activity"/>
    <property type="evidence" value="ECO:0007669"/>
    <property type="project" value="UniProtKB-KW"/>
</dbReference>
<dbReference type="SUPFAM" id="SSF82771">
    <property type="entry name" value="GIY-YIG endonuclease"/>
    <property type="match status" value="1"/>
</dbReference>
<dbReference type="FunFam" id="3.30.420.10:FF:000045">
    <property type="entry name" value="3'-5' exonuclease DinG"/>
    <property type="match status" value="1"/>
</dbReference>
<evidence type="ECO:0000259" key="4">
    <source>
        <dbReference type="PROSITE" id="PS50164"/>
    </source>
</evidence>
<dbReference type="InterPro" id="IPR012337">
    <property type="entry name" value="RNaseH-like_sf"/>
</dbReference>
<dbReference type="InterPro" id="IPR050066">
    <property type="entry name" value="UvrABC_protein_C"/>
</dbReference>
<evidence type="ECO:0000256" key="1">
    <source>
        <dbReference type="ARBA" id="ARBA00022839"/>
    </source>
</evidence>
<dbReference type="InterPro" id="IPR035901">
    <property type="entry name" value="GIY-YIG_endonuc_sf"/>
</dbReference>
<dbReference type="GO" id="GO:0006260">
    <property type="term" value="P:DNA replication"/>
    <property type="evidence" value="ECO:0007669"/>
    <property type="project" value="InterPro"/>
</dbReference>
<dbReference type="Gene3D" id="3.40.1440.10">
    <property type="entry name" value="GIY-YIG endonuclease"/>
    <property type="match status" value="1"/>
</dbReference>
<dbReference type="GO" id="GO:0009380">
    <property type="term" value="C:excinuclease repair complex"/>
    <property type="evidence" value="ECO:0007669"/>
    <property type="project" value="TreeGrafter"/>
</dbReference>
<comment type="caution">
    <text evidence="5">The sequence shown here is derived from an EMBL/GenBank/DDBJ whole genome shotgun (WGS) entry which is preliminary data.</text>
</comment>
<dbReference type="InterPro" id="IPR000305">
    <property type="entry name" value="GIY-YIG_endonuc"/>
</dbReference>
<dbReference type="Proteomes" id="UP000306985">
    <property type="component" value="Unassembled WGS sequence"/>
</dbReference>
<dbReference type="InterPro" id="IPR006054">
    <property type="entry name" value="DnaQ"/>
</dbReference>
<keyword evidence="1 5" id="KW-0378">Hydrolase</keyword>
<dbReference type="PANTHER" id="PTHR30562">
    <property type="entry name" value="UVRC/OXIDOREDUCTASE"/>
    <property type="match status" value="1"/>
</dbReference>
<dbReference type="InterPro" id="IPR036397">
    <property type="entry name" value="RNaseH_sf"/>
</dbReference>
<keyword evidence="1 5" id="KW-0269">Exonuclease</keyword>
<evidence type="ECO:0000313" key="5">
    <source>
        <dbReference type="EMBL" id="TKV60454.1"/>
    </source>
</evidence>
<dbReference type="EMBL" id="SZZH01000001">
    <property type="protein sequence ID" value="TKV60454.1"/>
    <property type="molecule type" value="Genomic_DNA"/>
</dbReference>
<dbReference type="NCBIfam" id="NF005907">
    <property type="entry name" value="PRK07883.1-5"/>
    <property type="match status" value="1"/>
</dbReference>
<gene>
    <name evidence="5" type="ORF">FDO65_01715</name>
</gene>
<dbReference type="Pfam" id="PF00929">
    <property type="entry name" value="RNase_T"/>
    <property type="match status" value="1"/>
</dbReference>
<dbReference type="InterPro" id="IPR001943">
    <property type="entry name" value="UVR_dom"/>
</dbReference>
<evidence type="ECO:0000313" key="6">
    <source>
        <dbReference type="Proteomes" id="UP000306985"/>
    </source>
</evidence>